<protein>
    <submittedName>
        <fullName evidence="2">Uncharacterized protein</fullName>
    </submittedName>
</protein>
<dbReference type="Proteomes" id="UP000004728">
    <property type="component" value="Unassembled WGS sequence"/>
</dbReference>
<feature type="region of interest" description="Disordered" evidence="1">
    <location>
        <begin position="85"/>
        <end position="104"/>
    </location>
</feature>
<dbReference type="AlphaFoldDB" id="F1Z4H6"/>
<organism evidence="2 3">
    <name type="scientific">Novosphingobium nitrogenifigens DSM 19370</name>
    <dbReference type="NCBI Taxonomy" id="983920"/>
    <lineage>
        <taxon>Bacteria</taxon>
        <taxon>Pseudomonadati</taxon>
        <taxon>Pseudomonadota</taxon>
        <taxon>Alphaproteobacteria</taxon>
        <taxon>Sphingomonadales</taxon>
        <taxon>Sphingomonadaceae</taxon>
        <taxon>Novosphingobium</taxon>
    </lineage>
</organism>
<reference evidence="2 3" key="1">
    <citation type="journal article" date="2012" name="J. Bacteriol.">
        <title>Draft Genome Sequence of Novosphingobium nitrogenifigens Y88T.</title>
        <authorList>
            <person name="Strabala T.J."/>
            <person name="Macdonald L."/>
            <person name="Liu V."/>
            <person name="Smit A.M."/>
        </authorList>
    </citation>
    <scope>NUCLEOTIDE SEQUENCE [LARGE SCALE GENOMIC DNA]</scope>
    <source>
        <strain evidence="2 3">DSM 19370</strain>
    </source>
</reference>
<feature type="compositionally biased region" description="Basic residues" evidence="1">
    <location>
        <begin position="94"/>
        <end position="104"/>
    </location>
</feature>
<proteinExistence type="predicted"/>
<comment type="caution">
    <text evidence="2">The sequence shown here is derived from an EMBL/GenBank/DDBJ whole genome shotgun (WGS) entry which is preliminary data.</text>
</comment>
<dbReference type="EMBL" id="AEWJ01000018">
    <property type="protein sequence ID" value="EGD60586.1"/>
    <property type="molecule type" value="Genomic_DNA"/>
</dbReference>
<sequence>MLSTRGLVISERALREKANRIGAFHRLGRNMIITADQIDQILEYRKPCPSNRSAEAPRGGRAGASNISAPPSPTTIDAALAHLKKQARGTGAVPRKRGKYAATS</sequence>
<evidence type="ECO:0000256" key="1">
    <source>
        <dbReference type="SAM" id="MobiDB-lite"/>
    </source>
</evidence>
<accession>F1Z4H6</accession>
<dbReference type="HOGENOM" id="CLU_2247240_0_0_5"/>
<evidence type="ECO:0000313" key="2">
    <source>
        <dbReference type="EMBL" id="EGD60586.1"/>
    </source>
</evidence>
<dbReference type="InParanoid" id="F1Z4H6"/>
<keyword evidence="3" id="KW-1185">Reference proteome</keyword>
<gene>
    <name evidence="2" type="ORF">Y88_2876</name>
</gene>
<feature type="region of interest" description="Disordered" evidence="1">
    <location>
        <begin position="48"/>
        <end position="75"/>
    </location>
</feature>
<name>F1Z4H6_9SPHN</name>
<evidence type="ECO:0000313" key="3">
    <source>
        <dbReference type="Proteomes" id="UP000004728"/>
    </source>
</evidence>